<keyword evidence="4 7" id="KW-0489">Methyltransferase</keyword>
<feature type="active site" evidence="7">
    <location>
        <position position="73"/>
    </location>
</feature>
<dbReference type="NCBIfam" id="NF001453">
    <property type="entry name" value="PRK00312.1"/>
    <property type="match status" value="1"/>
</dbReference>
<dbReference type="NCBIfam" id="TIGR00080">
    <property type="entry name" value="pimt"/>
    <property type="match status" value="1"/>
</dbReference>
<comment type="subcellular location">
    <subcellularLocation>
        <location evidence="1 7">Cytoplasm</location>
    </subcellularLocation>
</comment>
<keyword evidence="3 7" id="KW-0963">Cytoplasm</keyword>
<dbReference type="HAMAP" id="MF_00090">
    <property type="entry name" value="PIMT"/>
    <property type="match status" value="1"/>
</dbReference>
<comment type="similarity">
    <text evidence="2 7">Belongs to the methyltransferase superfamily. L-isoaspartyl/D-aspartyl protein methyltransferase family.</text>
</comment>
<evidence type="ECO:0000256" key="3">
    <source>
        <dbReference type="ARBA" id="ARBA00022490"/>
    </source>
</evidence>
<evidence type="ECO:0000256" key="5">
    <source>
        <dbReference type="ARBA" id="ARBA00022679"/>
    </source>
</evidence>
<dbReference type="Pfam" id="PF01135">
    <property type="entry name" value="PCMT"/>
    <property type="match status" value="1"/>
</dbReference>
<evidence type="ECO:0000256" key="2">
    <source>
        <dbReference type="ARBA" id="ARBA00005369"/>
    </source>
</evidence>
<dbReference type="PROSITE" id="PS01279">
    <property type="entry name" value="PCMT"/>
    <property type="match status" value="1"/>
</dbReference>
<dbReference type="RefSeq" id="WP_349588411.1">
    <property type="nucleotide sequence ID" value="NZ_JBEFLD010000006.1"/>
</dbReference>
<dbReference type="InterPro" id="IPR029063">
    <property type="entry name" value="SAM-dependent_MTases_sf"/>
</dbReference>
<dbReference type="Proteomes" id="UP001433638">
    <property type="component" value="Unassembled WGS sequence"/>
</dbReference>
<comment type="function">
    <text evidence="7">Catalyzes the methyl esterification of L-isoaspartyl residues in peptides and proteins that result from spontaneous decomposition of normal L-aspartyl and L-asparaginyl residues. It plays a role in the repair and/or degradation of damaged proteins.</text>
</comment>
<name>A0ABV1M5H8_9NEIS</name>
<dbReference type="GO" id="GO:0032259">
    <property type="term" value="P:methylation"/>
    <property type="evidence" value="ECO:0007669"/>
    <property type="project" value="UniProtKB-KW"/>
</dbReference>
<accession>A0ABV1M5H8</accession>
<dbReference type="PANTHER" id="PTHR11579">
    <property type="entry name" value="PROTEIN-L-ISOASPARTATE O-METHYLTRANSFERASE"/>
    <property type="match status" value="1"/>
</dbReference>
<keyword evidence="9" id="KW-1185">Reference proteome</keyword>
<dbReference type="PANTHER" id="PTHR11579:SF0">
    <property type="entry name" value="PROTEIN-L-ISOASPARTATE(D-ASPARTATE) O-METHYLTRANSFERASE"/>
    <property type="match status" value="1"/>
</dbReference>
<dbReference type="Gene3D" id="3.40.50.150">
    <property type="entry name" value="Vaccinia Virus protein VP39"/>
    <property type="match status" value="1"/>
</dbReference>
<evidence type="ECO:0000313" key="8">
    <source>
        <dbReference type="EMBL" id="MEQ6291481.1"/>
    </source>
</evidence>
<comment type="catalytic activity">
    <reaction evidence="7">
        <text>[protein]-L-isoaspartate + S-adenosyl-L-methionine = [protein]-L-isoaspartate alpha-methyl ester + S-adenosyl-L-homocysteine</text>
        <dbReference type="Rhea" id="RHEA:12705"/>
        <dbReference type="Rhea" id="RHEA-COMP:12143"/>
        <dbReference type="Rhea" id="RHEA-COMP:12144"/>
        <dbReference type="ChEBI" id="CHEBI:57856"/>
        <dbReference type="ChEBI" id="CHEBI:59789"/>
        <dbReference type="ChEBI" id="CHEBI:90596"/>
        <dbReference type="ChEBI" id="CHEBI:90598"/>
        <dbReference type="EC" id="2.1.1.77"/>
    </reaction>
</comment>
<protein>
    <recommendedName>
        <fullName evidence="7">Protein-L-isoaspartate O-methyltransferase</fullName>
        <ecNumber evidence="7">2.1.1.77</ecNumber>
    </recommendedName>
    <alternativeName>
        <fullName evidence="7">L-isoaspartyl protein carboxyl methyltransferase</fullName>
    </alternativeName>
    <alternativeName>
        <fullName evidence="7">Protein L-isoaspartyl methyltransferase</fullName>
    </alternativeName>
    <alternativeName>
        <fullName evidence="7">Protein-beta-aspartate methyltransferase</fullName>
        <shortName evidence="7">PIMT</shortName>
    </alternativeName>
</protein>
<evidence type="ECO:0000256" key="7">
    <source>
        <dbReference type="HAMAP-Rule" id="MF_00090"/>
    </source>
</evidence>
<reference evidence="8" key="1">
    <citation type="submission" date="2024-06" db="EMBL/GenBank/DDBJ databases">
        <title>Genome sequence of Vogesella sp. MAHUQ-64.</title>
        <authorList>
            <person name="Huq M.A."/>
        </authorList>
    </citation>
    <scope>NUCLEOTIDE SEQUENCE</scope>
    <source>
        <strain evidence="8">MAHUQ-64</strain>
    </source>
</reference>
<keyword evidence="5 7" id="KW-0808">Transferase</keyword>
<proteinExistence type="inferred from homology"/>
<evidence type="ECO:0000256" key="4">
    <source>
        <dbReference type="ARBA" id="ARBA00022603"/>
    </source>
</evidence>
<sequence length="224" mass="24577">MAQSLVAAGNNYGMLSERTRMRMVERLRQQGIADERVLAAMFEVPRHLFIDQALATRAYDDVSLPIGQGQTISQPLTVARMTEKLLEGRAMPGKILEIGTGCGYQTAVLLKTGAQVFSIERLAGILDKARQNLRNAKLVHARLVHGDGHLGLPDIAPFDGIIITAAARQVPTPLLEQLAEGGRLILPVGDQQEQHLWLYEKTTEGIRKTKLEAAKFVPLLPGKQ</sequence>
<dbReference type="GO" id="GO:0004719">
    <property type="term" value="F:protein-L-isoaspartate (D-aspartate) O-methyltransferase activity"/>
    <property type="evidence" value="ECO:0007669"/>
    <property type="project" value="UniProtKB-EC"/>
</dbReference>
<dbReference type="EC" id="2.1.1.77" evidence="7"/>
<dbReference type="InterPro" id="IPR000682">
    <property type="entry name" value="PCMT"/>
</dbReference>
<evidence type="ECO:0000256" key="6">
    <source>
        <dbReference type="ARBA" id="ARBA00022691"/>
    </source>
</evidence>
<dbReference type="CDD" id="cd02440">
    <property type="entry name" value="AdoMet_MTases"/>
    <property type="match status" value="1"/>
</dbReference>
<keyword evidence="6 7" id="KW-0949">S-adenosyl-L-methionine</keyword>
<gene>
    <name evidence="7" type="primary">pcm</name>
    <name evidence="8" type="ORF">ABNW52_12750</name>
</gene>
<evidence type="ECO:0000256" key="1">
    <source>
        <dbReference type="ARBA" id="ARBA00004496"/>
    </source>
</evidence>
<comment type="caution">
    <text evidence="8">The sequence shown here is derived from an EMBL/GenBank/DDBJ whole genome shotgun (WGS) entry which is preliminary data.</text>
</comment>
<dbReference type="SUPFAM" id="SSF53335">
    <property type="entry name" value="S-adenosyl-L-methionine-dependent methyltransferases"/>
    <property type="match status" value="1"/>
</dbReference>
<organism evidence="8 9">
    <name type="scientific">Vogesella oryzagri</name>
    <dbReference type="NCBI Taxonomy" id="3160864"/>
    <lineage>
        <taxon>Bacteria</taxon>
        <taxon>Pseudomonadati</taxon>
        <taxon>Pseudomonadota</taxon>
        <taxon>Betaproteobacteria</taxon>
        <taxon>Neisseriales</taxon>
        <taxon>Chromobacteriaceae</taxon>
        <taxon>Vogesella</taxon>
    </lineage>
</organism>
<dbReference type="EMBL" id="JBEFLD010000006">
    <property type="protein sequence ID" value="MEQ6291481.1"/>
    <property type="molecule type" value="Genomic_DNA"/>
</dbReference>
<evidence type="ECO:0000313" key="9">
    <source>
        <dbReference type="Proteomes" id="UP001433638"/>
    </source>
</evidence>